<keyword evidence="2" id="KW-1185">Reference proteome</keyword>
<dbReference type="VEuPathDB" id="FungiDB:RhiirFUN_022950"/>
<proteinExistence type="predicted"/>
<protein>
    <submittedName>
        <fullName evidence="1">Uncharacterized protein</fullName>
    </submittedName>
</protein>
<accession>A0A2P4Q5S7</accession>
<dbReference type="AlphaFoldDB" id="A0A2P4Q5S7"/>
<comment type="caution">
    <text evidence="1">The sequence shown here is derived from an EMBL/GenBank/DDBJ whole genome shotgun (WGS) entry which is preliminary data.</text>
</comment>
<evidence type="ECO:0000313" key="1">
    <source>
        <dbReference type="EMBL" id="POG72993.1"/>
    </source>
</evidence>
<evidence type="ECO:0000313" key="2">
    <source>
        <dbReference type="Proteomes" id="UP000018888"/>
    </source>
</evidence>
<gene>
    <name evidence="1" type="ORF">GLOIN_2v1134862</name>
</gene>
<organism evidence="1 2">
    <name type="scientific">Rhizophagus irregularis (strain DAOM 181602 / DAOM 197198 / MUCL 43194)</name>
    <name type="common">Arbuscular mycorrhizal fungus</name>
    <name type="synonym">Glomus intraradices</name>
    <dbReference type="NCBI Taxonomy" id="747089"/>
    <lineage>
        <taxon>Eukaryota</taxon>
        <taxon>Fungi</taxon>
        <taxon>Fungi incertae sedis</taxon>
        <taxon>Mucoromycota</taxon>
        <taxon>Glomeromycotina</taxon>
        <taxon>Glomeromycetes</taxon>
        <taxon>Glomerales</taxon>
        <taxon>Glomeraceae</taxon>
        <taxon>Rhizophagus</taxon>
    </lineage>
</organism>
<dbReference type="EMBL" id="AUPC02000089">
    <property type="protein sequence ID" value="POG72993.1"/>
    <property type="molecule type" value="Genomic_DNA"/>
</dbReference>
<feature type="non-terminal residue" evidence="1">
    <location>
        <position position="1"/>
    </location>
</feature>
<name>A0A2P4Q5S7_RHIID</name>
<dbReference type="Proteomes" id="UP000018888">
    <property type="component" value="Unassembled WGS sequence"/>
</dbReference>
<sequence>ITNRLIKLFLIFLFSSNSFSAKFYKLISLYFFVIVIMSIQVTRVGNQNEFNITLPPVITFTRDLENENCKEFNAIIVGLIEIKGQAFKIPSSIEITSATVLGTGTDLGYINHGDQEQEISFNVNVPNVGTINNSRVRLYMQSGTIIRLQYDIQIGNNIINGDEVIFNF</sequence>
<reference evidence="1 2" key="1">
    <citation type="journal article" date="2013" name="Proc. Natl. Acad. Sci. U.S.A.">
        <title>Genome of an arbuscular mycorrhizal fungus provides insight into the oldest plant symbiosis.</title>
        <authorList>
            <person name="Tisserant E."/>
            <person name="Malbreil M."/>
            <person name="Kuo A."/>
            <person name="Kohler A."/>
            <person name="Symeonidi A."/>
            <person name="Balestrini R."/>
            <person name="Charron P."/>
            <person name="Duensing N."/>
            <person name="Frei Dit Frey N."/>
            <person name="Gianinazzi-Pearson V."/>
            <person name="Gilbert L.B."/>
            <person name="Handa Y."/>
            <person name="Herr J.R."/>
            <person name="Hijri M."/>
            <person name="Koul R."/>
            <person name="Kawaguchi M."/>
            <person name="Krajinski F."/>
            <person name="Lammers P.J."/>
            <person name="Masclaux F.G."/>
            <person name="Murat C."/>
            <person name="Morin E."/>
            <person name="Ndikumana S."/>
            <person name="Pagni M."/>
            <person name="Petitpierre D."/>
            <person name="Requena N."/>
            <person name="Rosikiewicz P."/>
            <person name="Riley R."/>
            <person name="Saito K."/>
            <person name="San Clemente H."/>
            <person name="Shapiro H."/>
            <person name="van Tuinen D."/>
            <person name="Becard G."/>
            <person name="Bonfante P."/>
            <person name="Paszkowski U."/>
            <person name="Shachar-Hill Y.Y."/>
            <person name="Tuskan G.A."/>
            <person name="Young P.W."/>
            <person name="Sanders I.R."/>
            <person name="Henrissat B."/>
            <person name="Rensing S.A."/>
            <person name="Grigoriev I.V."/>
            <person name="Corradi N."/>
            <person name="Roux C."/>
            <person name="Martin F."/>
        </authorList>
    </citation>
    <scope>NUCLEOTIDE SEQUENCE [LARGE SCALE GENOMIC DNA]</scope>
    <source>
        <strain evidence="1 2">DAOM 197198</strain>
    </source>
</reference>
<reference evidence="1 2" key="2">
    <citation type="journal article" date="2018" name="New Phytol.">
        <title>High intraspecific genome diversity in the model arbuscular mycorrhizal symbiont Rhizophagus irregularis.</title>
        <authorList>
            <person name="Chen E.C.H."/>
            <person name="Morin E."/>
            <person name="Beaudet D."/>
            <person name="Noel J."/>
            <person name="Yildirir G."/>
            <person name="Ndikumana S."/>
            <person name="Charron P."/>
            <person name="St-Onge C."/>
            <person name="Giorgi J."/>
            <person name="Kruger M."/>
            <person name="Marton T."/>
            <person name="Ropars J."/>
            <person name="Grigoriev I.V."/>
            <person name="Hainaut M."/>
            <person name="Henrissat B."/>
            <person name="Roux C."/>
            <person name="Martin F."/>
            <person name="Corradi N."/>
        </authorList>
    </citation>
    <scope>NUCLEOTIDE SEQUENCE [LARGE SCALE GENOMIC DNA]</scope>
    <source>
        <strain evidence="1 2">DAOM 197198</strain>
    </source>
</reference>